<evidence type="ECO:0000313" key="2">
    <source>
        <dbReference type="EMBL" id="TKW26892.1"/>
    </source>
</evidence>
<dbReference type="EMBL" id="CM016554">
    <property type="protein sequence ID" value="TKW26892.1"/>
    <property type="molecule type" value="Genomic_DNA"/>
</dbReference>
<evidence type="ECO:0000256" key="1">
    <source>
        <dbReference type="SAM" id="SignalP"/>
    </source>
</evidence>
<accession>A0A4U6VDW4</accession>
<keyword evidence="3" id="KW-1185">Reference proteome</keyword>
<protein>
    <recommendedName>
        <fullName evidence="4">4Fe-4S ferredoxin-type domain-containing protein</fullName>
    </recommendedName>
</protein>
<feature type="signal peptide" evidence="1">
    <location>
        <begin position="1"/>
        <end position="18"/>
    </location>
</feature>
<dbReference type="OMA" id="ACYCCED"/>
<dbReference type="Proteomes" id="UP000298652">
    <property type="component" value="Chromosome 3"/>
</dbReference>
<dbReference type="Gramene" id="TKW26892">
    <property type="protein sequence ID" value="TKW26892"/>
    <property type="gene ID" value="SEVIR_3G220800v2"/>
</dbReference>
<dbReference type="AlphaFoldDB" id="A0A4U6VDW4"/>
<gene>
    <name evidence="2" type="ORF">SEVIR_3G220800v2</name>
</gene>
<reference evidence="2" key="1">
    <citation type="submission" date="2019-03" db="EMBL/GenBank/DDBJ databases">
        <title>WGS assembly of Setaria viridis.</title>
        <authorList>
            <person name="Huang P."/>
            <person name="Jenkins J."/>
            <person name="Grimwood J."/>
            <person name="Barry K."/>
            <person name="Healey A."/>
            <person name="Mamidi S."/>
            <person name="Sreedasyam A."/>
            <person name="Shu S."/>
            <person name="Feldman M."/>
            <person name="Wu J."/>
            <person name="Yu Y."/>
            <person name="Chen C."/>
            <person name="Johnson J."/>
            <person name="Rokhsar D."/>
            <person name="Baxter I."/>
            <person name="Schmutz J."/>
            <person name="Brutnell T."/>
            <person name="Kellogg E."/>
        </authorList>
    </citation>
    <scope>NUCLEOTIDE SEQUENCE [LARGE SCALE GENOMIC DNA]</scope>
</reference>
<sequence>MPILLAVLFWCLALPCYPELFIEAGDATSYPPSSVTNTTSDAIAVNDTPSVDESKILLKFRFEFSCNTDACYCCEDQPKIHHCFRTRDQCLSACPPCSPVCPPEALPRMAIERAVMNVTL</sequence>
<name>A0A4U6VDW4_SETVI</name>
<keyword evidence="1" id="KW-0732">Signal</keyword>
<evidence type="ECO:0000313" key="3">
    <source>
        <dbReference type="Proteomes" id="UP000298652"/>
    </source>
</evidence>
<evidence type="ECO:0008006" key="4">
    <source>
        <dbReference type="Google" id="ProtNLM"/>
    </source>
</evidence>
<feature type="chain" id="PRO_5020823765" description="4Fe-4S ferredoxin-type domain-containing protein" evidence="1">
    <location>
        <begin position="19"/>
        <end position="120"/>
    </location>
</feature>
<organism evidence="2 3">
    <name type="scientific">Setaria viridis</name>
    <name type="common">Green bristlegrass</name>
    <name type="synonym">Setaria italica subsp. viridis</name>
    <dbReference type="NCBI Taxonomy" id="4556"/>
    <lineage>
        <taxon>Eukaryota</taxon>
        <taxon>Viridiplantae</taxon>
        <taxon>Streptophyta</taxon>
        <taxon>Embryophyta</taxon>
        <taxon>Tracheophyta</taxon>
        <taxon>Spermatophyta</taxon>
        <taxon>Magnoliopsida</taxon>
        <taxon>Liliopsida</taxon>
        <taxon>Poales</taxon>
        <taxon>Poaceae</taxon>
        <taxon>PACMAD clade</taxon>
        <taxon>Panicoideae</taxon>
        <taxon>Panicodae</taxon>
        <taxon>Paniceae</taxon>
        <taxon>Cenchrinae</taxon>
        <taxon>Setaria</taxon>
    </lineage>
</organism>
<proteinExistence type="predicted"/>